<reference evidence="2" key="1">
    <citation type="submission" date="2021-01" db="EMBL/GenBank/DDBJ databases">
        <title>Adiantum capillus-veneris genome.</title>
        <authorList>
            <person name="Fang Y."/>
            <person name="Liao Q."/>
        </authorList>
    </citation>
    <scope>NUCLEOTIDE SEQUENCE</scope>
    <source>
        <strain evidence="2">H3</strain>
        <tissue evidence="2">Leaf</tissue>
    </source>
</reference>
<organism evidence="2 3">
    <name type="scientific">Adiantum capillus-veneris</name>
    <name type="common">Maidenhair fern</name>
    <dbReference type="NCBI Taxonomy" id="13818"/>
    <lineage>
        <taxon>Eukaryota</taxon>
        <taxon>Viridiplantae</taxon>
        <taxon>Streptophyta</taxon>
        <taxon>Embryophyta</taxon>
        <taxon>Tracheophyta</taxon>
        <taxon>Polypodiopsida</taxon>
        <taxon>Polypodiidae</taxon>
        <taxon>Polypodiales</taxon>
        <taxon>Pteridineae</taxon>
        <taxon>Pteridaceae</taxon>
        <taxon>Vittarioideae</taxon>
        <taxon>Adiantum</taxon>
    </lineage>
</organism>
<proteinExistence type="predicted"/>
<keyword evidence="3" id="KW-1185">Reference proteome</keyword>
<sequence length="87" mass="9351">MGSRQPSSLRQAWRRKGQRAESPRCFLLRLKRLSPFLTRHHASSSSIRKASLSSAPTTTTASATVPTACCSAGTTPSPTAFSSPIYV</sequence>
<evidence type="ECO:0000313" key="2">
    <source>
        <dbReference type="EMBL" id="KAI5078898.1"/>
    </source>
</evidence>
<protein>
    <submittedName>
        <fullName evidence="2">Uncharacterized protein</fullName>
    </submittedName>
</protein>
<feature type="compositionally biased region" description="Polar residues" evidence="1">
    <location>
        <begin position="1"/>
        <end position="10"/>
    </location>
</feature>
<evidence type="ECO:0000256" key="1">
    <source>
        <dbReference type="SAM" id="MobiDB-lite"/>
    </source>
</evidence>
<evidence type="ECO:0000313" key="3">
    <source>
        <dbReference type="Proteomes" id="UP000886520"/>
    </source>
</evidence>
<comment type="caution">
    <text evidence="2">The sequence shown here is derived from an EMBL/GenBank/DDBJ whole genome shotgun (WGS) entry which is preliminary data.</text>
</comment>
<dbReference type="EMBL" id="JABFUD020000006">
    <property type="protein sequence ID" value="KAI5078898.1"/>
    <property type="molecule type" value="Genomic_DNA"/>
</dbReference>
<dbReference type="AlphaFoldDB" id="A0A9D4V3B6"/>
<name>A0A9D4V3B6_ADICA</name>
<gene>
    <name evidence="2" type="ORF">GOP47_0006569</name>
</gene>
<dbReference type="Proteomes" id="UP000886520">
    <property type="component" value="Chromosome 6"/>
</dbReference>
<accession>A0A9D4V3B6</accession>
<feature type="region of interest" description="Disordered" evidence="1">
    <location>
        <begin position="1"/>
        <end position="20"/>
    </location>
</feature>